<dbReference type="PANTHER" id="PTHR12442">
    <property type="entry name" value="DYNEIN INTERMEDIATE CHAIN"/>
    <property type="match status" value="1"/>
</dbReference>
<evidence type="ECO:0000256" key="4">
    <source>
        <dbReference type="ARBA" id="ARBA00022737"/>
    </source>
</evidence>
<gene>
    <name evidence="6" type="ORF">AMAG_02303</name>
</gene>
<evidence type="ECO:0000256" key="5">
    <source>
        <dbReference type="SAM" id="MobiDB-lite"/>
    </source>
</evidence>
<protein>
    <submittedName>
        <fullName evidence="6">Uncharacterized protein</fullName>
    </submittedName>
</protein>
<dbReference type="SUPFAM" id="SSF50978">
    <property type="entry name" value="WD40 repeat-like"/>
    <property type="match status" value="1"/>
</dbReference>
<dbReference type="EMBL" id="GG745330">
    <property type="protein sequence ID" value="KNE56501.1"/>
    <property type="molecule type" value="Genomic_DNA"/>
</dbReference>
<proteinExistence type="predicted"/>
<dbReference type="eggNOG" id="KOG1587">
    <property type="taxonomic scope" value="Eukaryota"/>
</dbReference>
<dbReference type="InterPro" id="IPR050687">
    <property type="entry name" value="Dynein_IC"/>
</dbReference>
<name>A0A0L0S284_ALLM3</name>
<dbReference type="Proteomes" id="UP000054350">
    <property type="component" value="Unassembled WGS sequence"/>
</dbReference>
<dbReference type="InterPro" id="IPR015943">
    <property type="entry name" value="WD40/YVTN_repeat-like_dom_sf"/>
</dbReference>
<dbReference type="InterPro" id="IPR001680">
    <property type="entry name" value="WD40_rpt"/>
</dbReference>
<dbReference type="STRING" id="578462.A0A0L0S284"/>
<comment type="subcellular location">
    <subcellularLocation>
        <location evidence="1">Cytoplasm</location>
    </subcellularLocation>
</comment>
<feature type="compositionally biased region" description="Low complexity" evidence="5">
    <location>
        <begin position="49"/>
        <end position="75"/>
    </location>
</feature>
<dbReference type="OrthoDB" id="366230at2759"/>
<feature type="region of interest" description="Disordered" evidence="5">
    <location>
        <begin position="1"/>
        <end position="75"/>
    </location>
</feature>
<evidence type="ECO:0000313" key="6">
    <source>
        <dbReference type="EMBL" id="KNE56501.1"/>
    </source>
</evidence>
<keyword evidence="7" id="KW-1185">Reference proteome</keyword>
<dbReference type="GO" id="GO:0045504">
    <property type="term" value="F:dynein heavy chain binding"/>
    <property type="evidence" value="ECO:0007669"/>
    <property type="project" value="TreeGrafter"/>
</dbReference>
<evidence type="ECO:0000256" key="2">
    <source>
        <dbReference type="ARBA" id="ARBA00022490"/>
    </source>
</evidence>
<reference evidence="7" key="2">
    <citation type="submission" date="2009-11" db="EMBL/GenBank/DDBJ databases">
        <title>The Genome Sequence of Allomyces macrogynus strain ATCC 38327.</title>
        <authorList>
            <consortium name="The Broad Institute Genome Sequencing Platform"/>
            <person name="Russ C."/>
            <person name="Cuomo C."/>
            <person name="Shea T."/>
            <person name="Young S.K."/>
            <person name="Zeng Q."/>
            <person name="Koehrsen M."/>
            <person name="Haas B."/>
            <person name="Borodovsky M."/>
            <person name="Guigo R."/>
            <person name="Alvarado L."/>
            <person name="Berlin A."/>
            <person name="Borenstein D."/>
            <person name="Chen Z."/>
            <person name="Engels R."/>
            <person name="Freedman E."/>
            <person name="Gellesch M."/>
            <person name="Goldberg J."/>
            <person name="Griggs A."/>
            <person name="Gujja S."/>
            <person name="Heiman D."/>
            <person name="Hepburn T."/>
            <person name="Howarth C."/>
            <person name="Jen D."/>
            <person name="Larson L."/>
            <person name="Lewis B."/>
            <person name="Mehta T."/>
            <person name="Park D."/>
            <person name="Pearson M."/>
            <person name="Roberts A."/>
            <person name="Saif S."/>
            <person name="Shenoy N."/>
            <person name="Sisk P."/>
            <person name="Stolte C."/>
            <person name="Sykes S."/>
            <person name="Walk T."/>
            <person name="White J."/>
            <person name="Yandava C."/>
            <person name="Burger G."/>
            <person name="Gray M.W."/>
            <person name="Holland P.W.H."/>
            <person name="King N."/>
            <person name="Lang F.B.F."/>
            <person name="Roger A.J."/>
            <person name="Ruiz-Trillo I."/>
            <person name="Lander E."/>
            <person name="Nusbaum C."/>
        </authorList>
    </citation>
    <scope>NUCLEOTIDE SEQUENCE [LARGE SCALE GENOMIC DNA]</scope>
    <source>
        <strain evidence="7">ATCC 38327</strain>
    </source>
</reference>
<keyword evidence="2" id="KW-0963">Cytoplasm</keyword>
<dbReference type="GO" id="GO:0036156">
    <property type="term" value="C:inner dynein arm"/>
    <property type="evidence" value="ECO:0007669"/>
    <property type="project" value="TreeGrafter"/>
</dbReference>
<keyword evidence="3" id="KW-0853">WD repeat</keyword>
<dbReference type="InterPro" id="IPR036322">
    <property type="entry name" value="WD40_repeat_dom_sf"/>
</dbReference>
<dbReference type="SMART" id="SM00320">
    <property type="entry name" value="WD40"/>
    <property type="match status" value="5"/>
</dbReference>
<dbReference type="Pfam" id="PF00400">
    <property type="entry name" value="WD40"/>
    <property type="match status" value="1"/>
</dbReference>
<keyword evidence="4" id="KW-0677">Repeat</keyword>
<feature type="compositionally biased region" description="Low complexity" evidence="5">
    <location>
        <begin position="1"/>
        <end position="24"/>
    </location>
</feature>
<feature type="compositionally biased region" description="Low complexity" evidence="5">
    <location>
        <begin position="810"/>
        <end position="819"/>
    </location>
</feature>
<feature type="region of interest" description="Disordered" evidence="5">
    <location>
        <begin position="803"/>
        <end position="836"/>
    </location>
</feature>
<evidence type="ECO:0000256" key="3">
    <source>
        <dbReference type="ARBA" id="ARBA00022574"/>
    </source>
</evidence>
<dbReference type="AlphaFoldDB" id="A0A0L0S284"/>
<sequence length="856" mass="93700">MSSTKIGSSRSRSSLRGSSVAQSRRSLTTSQSLAAGTGTASRHTPGSRAGAAAPDPTGATGAPELTNPPAASADADGPAASDFVFMVPDPLPDGAVPLFLSTATVDMFHLKEKCIEAAPYTFMKRADMLADLFNRAAVSDFHPIKPQLNELQIEEMLLVQDLEWKFGQNFIICFSEEAKNAFLVVRRPATSADAADAEQLAAAAKPPRPATWTCLGSDKEINEEKVTMSRDPIYYRFARKRRKFGQDTHFQDGESATGWIDIKPNANGAHTLVRMLQNSGVQAIAPMTARGVQTNWNRPVNSSVQYEPLELDAAARATILASEPLHATLGTATSRIERILVQNNAVNIFQNDFVAMGEDEHTLDQGSNSSLQEYQSFTDLKYSKDKSISCVAWHPMQKGVLAVSCTQRSTFDERVQHGFTTRSRQSLVLIWSFYDPIHPQLILEAADDVASFAFHPTNPHMIVGGCVNGQIVLWDISEFQDKWKNKKRDEAEESKNVDIDVIKFVAVSSVEYSHRAAVSDVAWLASEVNHNGDLVKRDPKDDATQLVSVGLDGHVLFWDLRYKKDLKSLDQAWKPTFKVPLLAMDGTFDYGLMRVAVDPNVTRLWCATEEGDVIQADWMVEKQDADKGAASRVDMTSGVHYAPVGDVLRSPIYPDILLSVGGWACYVWQDKSPVPLISSALSAAHYTCGAWSPTRPSVFFIGRSDGFVEIWDILDRSHQASQVQAVSSTAVSAINVQTYYSKGHPTHQFIAIGDDDGTVHVLEVPRNIFRPAKNEKAFMRALLDREIKRVAYAAERRTFRAQERQRVAEAKSGGSSDGAAPPPPAADAKGPLEGDALEKAFQDLQAATLEALSGAA</sequence>
<dbReference type="PANTHER" id="PTHR12442:SF5">
    <property type="entry name" value="DYNEIN AXONEMAL INTERMEDIATE CHAIN 3"/>
    <property type="match status" value="1"/>
</dbReference>
<dbReference type="Gene3D" id="2.130.10.10">
    <property type="entry name" value="YVTN repeat-like/Quinoprotein amine dehydrogenase"/>
    <property type="match status" value="2"/>
</dbReference>
<dbReference type="GO" id="GO:0060294">
    <property type="term" value="P:cilium movement involved in cell motility"/>
    <property type="evidence" value="ECO:0007669"/>
    <property type="project" value="TreeGrafter"/>
</dbReference>
<evidence type="ECO:0000313" key="7">
    <source>
        <dbReference type="Proteomes" id="UP000054350"/>
    </source>
</evidence>
<dbReference type="VEuPathDB" id="FungiDB:AMAG_02303"/>
<evidence type="ECO:0000256" key="1">
    <source>
        <dbReference type="ARBA" id="ARBA00004496"/>
    </source>
</evidence>
<dbReference type="GO" id="GO:0045503">
    <property type="term" value="F:dynein light chain binding"/>
    <property type="evidence" value="ECO:0007669"/>
    <property type="project" value="TreeGrafter"/>
</dbReference>
<accession>A0A0L0S284</accession>
<organism evidence="6 7">
    <name type="scientific">Allomyces macrogynus (strain ATCC 38327)</name>
    <name type="common">Allomyces javanicus var. macrogynus</name>
    <dbReference type="NCBI Taxonomy" id="578462"/>
    <lineage>
        <taxon>Eukaryota</taxon>
        <taxon>Fungi</taxon>
        <taxon>Fungi incertae sedis</taxon>
        <taxon>Blastocladiomycota</taxon>
        <taxon>Blastocladiomycetes</taxon>
        <taxon>Blastocladiales</taxon>
        <taxon>Blastocladiaceae</taxon>
        <taxon>Allomyces</taxon>
    </lineage>
</organism>
<feature type="compositionally biased region" description="Polar residues" evidence="5">
    <location>
        <begin position="25"/>
        <end position="44"/>
    </location>
</feature>
<reference evidence="6 7" key="1">
    <citation type="submission" date="2009-11" db="EMBL/GenBank/DDBJ databases">
        <title>Annotation of Allomyces macrogynus ATCC 38327.</title>
        <authorList>
            <consortium name="The Broad Institute Genome Sequencing Platform"/>
            <person name="Russ C."/>
            <person name="Cuomo C."/>
            <person name="Burger G."/>
            <person name="Gray M.W."/>
            <person name="Holland P.W.H."/>
            <person name="King N."/>
            <person name="Lang F.B.F."/>
            <person name="Roger A.J."/>
            <person name="Ruiz-Trillo I."/>
            <person name="Young S.K."/>
            <person name="Zeng Q."/>
            <person name="Gargeya S."/>
            <person name="Fitzgerald M."/>
            <person name="Haas B."/>
            <person name="Abouelleil A."/>
            <person name="Alvarado L."/>
            <person name="Arachchi H.M."/>
            <person name="Berlin A."/>
            <person name="Chapman S.B."/>
            <person name="Gearin G."/>
            <person name="Goldberg J."/>
            <person name="Griggs A."/>
            <person name="Gujja S."/>
            <person name="Hansen M."/>
            <person name="Heiman D."/>
            <person name="Howarth C."/>
            <person name="Larimer J."/>
            <person name="Lui A."/>
            <person name="MacDonald P.J.P."/>
            <person name="McCowen C."/>
            <person name="Montmayeur A."/>
            <person name="Murphy C."/>
            <person name="Neiman D."/>
            <person name="Pearson M."/>
            <person name="Priest M."/>
            <person name="Roberts A."/>
            <person name="Saif S."/>
            <person name="Shea T."/>
            <person name="Sisk P."/>
            <person name="Stolte C."/>
            <person name="Sykes S."/>
            <person name="Wortman J."/>
            <person name="Nusbaum C."/>
            <person name="Birren B."/>
        </authorList>
    </citation>
    <scope>NUCLEOTIDE SEQUENCE [LARGE SCALE GENOMIC DNA]</scope>
    <source>
        <strain evidence="6 7">ATCC 38327</strain>
    </source>
</reference>
<dbReference type="OMA" id="WRKRPCD"/>
<dbReference type="GO" id="GO:0036159">
    <property type="term" value="P:inner dynein arm assembly"/>
    <property type="evidence" value="ECO:0007669"/>
    <property type="project" value="TreeGrafter"/>
</dbReference>